<feature type="transmembrane region" description="Helical" evidence="1">
    <location>
        <begin position="51"/>
        <end position="72"/>
    </location>
</feature>
<keyword evidence="3" id="KW-1185">Reference proteome</keyword>
<keyword evidence="1" id="KW-0472">Membrane</keyword>
<feature type="transmembrane region" description="Helical" evidence="1">
    <location>
        <begin position="20"/>
        <end position="39"/>
    </location>
</feature>
<name>A0A023DJA5_9BACL</name>
<dbReference type="Proteomes" id="UP000023561">
    <property type="component" value="Unassembled WGS sequence"/>
</dbReference>
<accession>A0A023DJA5</accession>
<keyword evidence="1" id="KW-1133">Transmembrane helix</keyword>
<dbReference type="EMBL" id="BAWO01000068">
    <property type="protein sequence ID" value="GAJ41384.1"/>
    <property type="molecule type" value="Genomic_DNA"/>
</dbReference>
<dbReference type="OrthoDB" id="2972318at2"/>
<evidence type="ECO:0000313" key="3">
    <source>
        <dbReference type="Proteomes" id="UP000023561"/>
    </source>
</evidence>
<dbReference type="AlphaFoldDB" id="A0A023DJA5"/>
<keyword evidence="1" id="KW-0812">Transmembrane</keyword>
<dbReference type="RefSeq" id="WP_042411605.1">
    <property type="nucleotide sequence ID" value="NZ_BAWO01000068.1"/>
</dbReference>
<reference evidence="2 3" key="1">
    <citation type="submission" date="2014-04" db="EMBL/GenBank/DDBJ databases">
        <title>Whole genome shotgun sequence of Geobacillus caldoxylosilyticus NBRC 107762.</title>
        <authorList>
            <person name="Hosoyama A."/>
            <person name="Hosoyama Y."/>
            <person name="Katano-Makiyama Y."/>
            <person name="Tsuchikane K."/>
            <person name="Ohji S."/>
            <person name="Ichikawa N."/>
            <person name="Yamazoe A."/>
            <person name="Fujita N."/>
        </authorList>
    </citation>
    <scope>NUCLEOTIDE SEQUENCE [LARGE SCALE GENOMIC DNA]</scope>
    <source>
        <strain evidence="2 3">NBRC 107762</strain>
    </source>
</reference>
<evidence type="ECO:0000256" key="1">
    <source>
        <dbReference type="SAM" id="Phobius"/>
    </source>
</evidence>
<gene>
    <name evidence="2" type="ORF">GCA01S_068_00040</name>
</gene>
<evidence type="ECO:0000313" key="2">
    <source>
        <dbReference type="EMBL" id="GAJ41384.1"/>
    </source>
</evidence>
<proteinExistence type="predicted"/>
<sequence>MSEIQSLIAWAEKASDFCLLLFVFIIIVAFADLAIHLCFKNFSQTKVYRYVKYVIGIVILLSIFGAVIYSFLMI</sequence>
<organism evidence="2 3">
    <name type="scientific">Parageobacillus caldoxylosilyticus NBRC 107762</name>
    <dbReference type="NCBI Taxonomy" id="1220594"/>
    <lineage>
        <taxon>Bacteria</taxon>
        <taxon>Bacillati</taxon>
        <taxon>Bacillota</taxon>
        <taxon>Bacilli</taxon>
        <taxon>Bacillales</taxon>
        <taxon>Anoxybacillaceae</taxon>
        <taxon>Saccharococcus</taxon>
    </lineage>
</organism>
<protein>
    <submittedName>
        <fullName evidence="2">Uncharacterized protein</fullName>
    </submittedName>
</protein>
<comment type="caution">
    <text evidence="2">The sequence shown here is derived from an EMBL/GenBank/DDBJ whole genome shotgun (WGS) entry which is preliminary data.</text>
</comment>